<sequence length="316" mass="36355">MIIHQICWTISLLTVLSLPAHGWGFFAHQRINRLAVFTLPPEMLVFYKPNLEYLATHATDADKRRYIIPEEGPRHYIDIDHYGQAPFPDLPRSWQEAVLRFTADTLNRYGILPWYIGQMMSRLTQAFRECDADRIMKLSADIGHYIGDAHVPLHACSNHNGQLTGQQGIHGLWESRIPELMADRTFRYWTGKAGYIKDISAHTWQIVLQSAMAADTVLKLEKMLSNRYTSGRKFAYEKRNGKLVRNYATAYVKNYYSLLGDMVERRMRDAISTTASYWYTAWVNAGMPPLNELQHCKVADEPIQQPVTGMIGRQEG</sequence>
<evidence type="ECO:0000256" key="3">
    <source>
        <dbReference type="ARBA" id="ARBA00022759"/>
    </source>
</evidence>
<dbReference type="Gene3D" id="1.10.575.10">
    <property type="entry name" value="P1 Nuclease"/>
    <property type="match status" value="1"/>
</dbReference>
<dbReference type="SUPFAM" id="SSF48537">
    <property type="entry name" value="Phospholipase C/P1 nuclease"/>
    <property type="match status" value="1"/>
</dbReference>
<gene>
    <name evidence="7" type="ORF">MYF79_05730</name>
</gene>
<keyword evidence="3" id="KW-0255">Endonuclease</keyword>
<evidence type="ECO:0000256" key="6">
    <source>
        <dbReference type="ARBA" id="ARBA00023180"/>
    </source>
</evidence>
<keyword evidence="6" id="KW-0325">Glycoprotein</keyword>
<evidence type="ECO:0000256" key="4">
    <source>
        <dbReference type="ARBA" id="ARBA00022801"/>
    </source>
</evidence>
<evidence type="ECO:0000256" key="1">
    <source>
        <dbReference type="ARBA" id="ARBA00022722"/>
    </source>
</evidence>
<dbReference type="RefSeq" id="WP_247812958.1">
    <property type="nucleotide sequence ID" value="NZ_CP095855.1"/>
</dbReference>
<dbReference type="CDD" id="cd10981">
    <property type="entry name" value="ZnPC_S1P1"/>
    <property type="match status" value="1"/>
</dbReference>
<organism evidence="7 8">
    <name type="scientific">Chitinophaga filiformis</name>
    <name type="common">Myxococcus filiformis</name>
    <name type="synonym">Flexibacter filiformis</name>
    <dbReference type="NCBI Taxonomy" id="104663"/>
    <lineage>
        <taxon>Bacteria</taxon>
        <taxon>Pseudomonadati</taxon>
        <taxon>Bacteroidota</taxon>
        <taxon>Chitinophagia</taxon>
        <taxon>Chitinophagales</taxon>
        <taxon>Chitinophagaceae</taxon>
        <taxon>Chitinophaga</taxon>
    </lineage>
</organism>
<reference evidence="7 8" key="1">
    <citation type="submission" date="2022-04" db="EMBL/GenBank/DDBJ databases">
        <title>The arsenic-methylating capacity of Chitinophaga filiformis YT5 during chitin decomposition.</title>
        <authorList>
            <person name="Chen G."/>
            <person name="Liang Y."/>
        </authorList>
    </citation>
    <scope>NUCLEOTIDE SEQUENCE [LARGE SCALE GENOMIC DNA]</scope>
    <source>
        <strain evidence="7 8">YT5</strain>
    </source>
</reference>
<dbReference type="EMBL" id="CP095855">
    <property type="protein sequence ID" value="UPK70796.1"/>
    <property type="molecule type" value="Genomic_DNA"/>
</dbReference>
<accession>A0ABY4I7Q6</accession>
<name>A0ABY4I7Q6_CHIFI</name>
<dbReference type="Pfam" id="PF02265">
    <property type="entry name" value="S1-P1_nuclease"/>
    <property type="match status" value="1"/>
</dbReference>
<evidence type="ECO:0000256" key="5">
    <source>
        <dbReference type="ARBA" id="ARBA00023157"/>
    </source>
</evidence>
<dbReference type="Proteomes" id="UP000830198">
    <property type="component" value="Chromosome"/>
</dbReference>
<keyword evidence="4" id="KW-0378">Hydrolase</keyword>
<protein>
    <submittedName>
        <fullName evidence="7">Zinc dependent phospholipase C family protein</fullName>
    </submittedName>
</protein>
<evidence type="ECO:0000313" key="8">
    <source>
        <dbReference type="Proteomes" id="UP000830198"/>
    </source>
</evidence>
<evidence type="ECO:0000313" key="7">
    <source>
        <dbReference type="EMBL" id="UPK70796.1"/>
    </source>
</evidence>
<proteinExistence type="predicted"/>
<keyword evidence="2" id="KW-0479">Metal-binding</keyword>
<dbReference type="InterPro" id="IPR003154">
    <property type="entry name" value="S1/P1nuclease"/>
</dbReference>
<keyword evidence="5" id="KW-1015">Disulfide bond</keyword>
<keyword evidence="1" id="KW-0540">Nuclease</keyword>
<evidence type="ECO:0000256" key="2">
    <source>
        <dbReference type="ARBA" id="ARBA00022723"/>
    </source>
</evidence>
<keyword evidence="8" id="KW-1185">Reference proteome</keyword>
<dbReference type="InterPro" id="IPR008947">
    <property type="entry name" value="PLipase_C/P1_nuclease_dom_sf"/>
</dbReference>